<dbReference type="InterPro" id="IPR008271">
    <property type="entry name" value="Ser/Thr_kinase_AS"/>
</dbReference>
<organism evidence="4 5">
    <name type="scientific">Eeniella nana</name>
    <name type="common">Yeast</name>
    <name type="synonym">Brettanomyces nanus</name>
    <dbReference type="NCBI Taxonomy" id="13502"/>
    <lineage>
        <taxon>Eukaryota</taxon>
        <taxon>Fungi</taxon>
        <taxon>Dikarya</taxon>
        <taxon>Ascomycota</taxon>
        <taxon>Saccharomycotina</taxon>
        <taxon>Pichiomycetes</taxon>
        <taxon>Pichiales</taxon>
        <taxon>Pichiaceae</taxon>
        <taxon>Brettanomyces</taxon>
    </lineage>
</organism>
<dbReference type="PANTHER" id="PTHR22967:SF65">
    <property type="entry name" value="SERINE_THREONINE-PROTEIN KINASE AKL1"/>
    <property type="match status" value="1"/>
</dbReference>
<keyword evidence="1" id="KW-0547">Nucleotide-binding</keyword>
<dbReference type="GO" id="GO:0005524">
    <property type="term" value="F:ATP binding"/>
    <property type="evidence" value="ECO:0007669"/>
    <property type="project" value="InterPro"/>
</dbReference>
<dbReference type="SMART" id="SM00220">
    <property type="entry name" value="S_TKc"/>
    <property type="match status" value="1"/>
</dbReference>
<feature type="domain" description="Protein kinase" evidence="3">
    <location>
        <begin position="226"/>
        <end position="497"/>
    </location>
</feature>
<evidence type="ECO:0000259" key="3">
    <source>
        <dbReference type="PROSITE" id="PS50011"/>
    </source>
</evidence>
<dbReference type="RefSeq" id="XP_038777810.1">
    <property type="nucleotide sequence ID" value="XM_038921882.1"/>
</dbReference>
<dbReference type="Gene3D" id="1.10.510.10">
    <property type="entry name" value="Transferase(Phosphotransferase) domain 1"/>
    <property type="match status" value="1"/>
</dbReference>
<feature type="compositionally biased region" description="Low complexity" evidence="2">
    <location>
        <begin position="42"/>
        <end position="101"/>
    </location>
</feature>
<gene>
    <name evidence="4" type="ORF">FOA43_001570</name>
</gene>
<feature type="region of interest" description="Disordered" evidence="2">
    <location>
        <begin position="730"/>
        <end position="762"/>
    </location>
</feature>
<dbReference type="GO" id="GO:0004674">
    <property type="term" value="F:protein serine/threonine kinase activity"/>
    <property type="evidence" value="ECO:0007669"/>
    <property type="project" value="TreeGrafter"/>
</dbReference>
<dbReference type="Pfam" id="PF00069">
    <property type="entry name" value="Pkinase"/>
    <property type="match status" value="1"/>
</dbReference>
<proteinExistence type="predicted"/>
<evidence type="ECO:0000313" key="5">
    <source>
        <dbReference type="Proteomes" id="UP000662931"/>
    </source>
</evidence>
<name>A0A875S1N5_EENNA</name>
<dbReference type="OrthoDB" id="2018507at2759"/>
<feature type="compositionally biased region" description="Polar residues" evidence="2">
    <location>
        <begin position="1"/>
        <end position="21"/>
    </location>
</feature>
<keyword evidence="5" id="KW-1185">Reference proteome</keyword>
<dbReference type="Proteomes" id="UP000662931">
    <property type="component" value="Chromosome 1"/>
</dbReference>
<dbReference type="GO" id="GO:0005737">
    <property type="term" value="C:cytoplasm"/>
    <property type="evidence" value="ECO:0007669"/>
    <property type="project" value="TreeGrafter"/>
</dbReference>
<feature type="region of interest" description="Disordered" evidence="2">
    <location>
        <begin position="1"/>
        <end position="101"/>
    </location>
</feature>
<dbReference type="GeneID" id="62194971"/>
<evidence type="ECO:0000313" key="4">
    <source>
        <dbReference type="EMBL" id="QPG74245.1"/>
    </source>
</evidence>
<accession>A0A875S1N5</accession>
<dbReference type="EMBL" id="CP064812">
    <property type="protein sequence ID" value="QPG74245.1"/>
    <property type="molecule type" value="Genomic_DNA"/>
</dbReference>
<dbReference type="GO" id="GO:0000147">
    <property type="term" value="P:actin cortical patch assembly"/>
    <property type="evidence" value="ECO:0007669"/>
    <property type="project" value="TreeGrafter"/>
</dbReference>
<dbReference type="PANTHER" id="PTHR22967">
    <property type="entry name" value="SERINE/THREONINE PROTEIN KINASE"/>
    <property type="match status" value="1"/>
</dbReference>
<reference evidence="4" key="1">
    <citation type="submission" date="2020-10" db="EMBL/GenBank/DDBJ databases">
        <authorList>
            <person name="Roach M.J.R."/>
        </authorList>
    </citation>
    <scope>NUCLEOTIDE SEQUENCE</scope>
    <source>
        <strain evidence="4">CBS 1945</strain>
    </source>
</reference>
<dbReference type="InterPro" id="IPR011009">
    <property type="entry name" value="Kinase-like_dom_sf"/>
</dbReference>
<dbReference type="GO" id="GO:0007015">
    <property type="term" value="P:actin filament organization"/>
    <property type="evidence" value="ECO:0007669"/>
    <property type="project" value="TreeGrafter"/>
</dbReference>
<feature type="compositionally biased region" description="Polar residues" evidence="2">
    <location>
        <begin position="28"/>
        <end position="41"/>
    </location>
</feature>
<dbReference type="AlphaFoldDB" id="A0A875S1N5"/>
<sequence>MSSSPKQDLQSKSTGQSSNLSAKEEPTSYHSSDNAGRSITEANTSRNTSLTSSSSSSILKASKLADINHPSVQSSQQSNSSATRSSTLIQPQPQNQPQLPVPTHQTFLQAISKEQTPGNVSQQQQQQQQQNQQHFVTQQQYALQQQLLAQQQYYAYHRSQTVPQIQSQMPQLTPVAQVAAVVSVPATQAPQVHQIPQPHPPHTVQSPPKLEKISPGTILAVGKHHAKIANYLSEGGFAQIYTVSIDPPEHGTDVACLKRVIVPDKEGLNRLRAEVEVMKRLSYCKHVVRYYDSNAARIPGPTNCYEVLVLMELCPNKSLLDYMNSRLATKLTEREILQIMLDITQAVYAMHSLHLIHRDIKIENVLINADYHFKLCDFGSACSILSVPQGSHQFKLLQNELMHQTTPQYRSPEMIDLYSGLPVDEKSDIWALGVFLYKLCYYTTPFETAGELAILHAAYAFPVKPDFSVDLKRLISLMLQENPKFRPNIYQVLVEVIQMSGSKVENFGIKDLYGAGSYLLPEQKDTVPPIEPFTASKVPVFSPFTDIPRDFSQITAENKGNRSEISLPPPQESHLLEVNSGNTAATTGETTVATPATTGAELTLPGAISKQSTSTSTASLVDNAEERFPDIGKEAASTISLPVVSIVEPENEVTAAKPETVQTLDLELPNIVVDGQINDGSSVSLARLNLSSTNPKKRWSAHNPFPTLASESKSAVWEDQDFTDFPTAIDSETVNANPDMTAQATSEGRTTDTKQTSYNPFN</sequence>
<protein>
    <recommendedName>
        <fullName evidence="3">Protein kinase domain-containing protein</fullName>
    </recommendedName>
</protein>
<evidence type="ECO:0000256" key="1">
    <source>
        <dbReference type="ARBA" id="ARBA00022741"/>
    </source>
</evidence>
<dbReference type="SUPFAM" id="SSF56112">
    <property type="entry name" value="Protein kinase-like (PK-like)"/>
    <property type="match status" value="1"/>
</dbReference>
<evidence type="ECO:0000256" key="2">
    <source>
        <dbReference type="SAM" id="MobiDB-lite"/>
    </source>
</evidence>
<dbReference type="KEGG" id="bnn:FOA43_001570"/>
<dbReference type="PROSITE" id="PS50011">
    <property type="entry name" value="PROTEIN_KINASE_DOM"/>
    <property type="match status" value="1"/>
</dbReference>
<dbReference type="InterPro" id="IPR000719">
    <property type="entry name" value="Prot_kinase_dom"/>
</dbReference>
<dbReference type="PROSITE" id="PS00108">
    <property type="entry name" value="PROTEIN_KINASE_ST"/>
    <property type="match status" value="1"/>
</dbReference>